<keyword evidence="2" id="KW-1133">Transmembrane helix</keyword>
<dbReference type="PANTHER" id="PTHR21666:SF289">
    <property type="entry name" value="L-ALA--D-GLU ENDOPEPTIDASE"/>
    <property type="match status" value="1"/>
</dbReference>
<dbReference type="CDD" id="cd12797">
    <property type="entry name" value="M23_peptidase"/>
    <property type="match status" value="1"/>
</dbReference>
<evidence type="ECO:0000313" key="4">
    <source>
        <dbReference type="EMBL" id="MCF1749554.1"/>
    </source>
</evidence>
<keyword evidence="2" id="KW-0472">Membrane</keyword>
<feature type="domain" description="M23ase beta-sheet core" evidence="3">
    <location>
        <begin position="188"/>
        <end position="283"/>
    </location>
</feature>
<proteinExistence type="predicted"/>
<sequence length="290" mass="32396">MGLREKWADRLNEKYLVVVRKKQDFSVLGSVNISIFRILILGVLSFIIVFGLSLILARTFLRQWFDPMFMETENTAKVLMLTDMVDSLTMAVSQKDTYLANLEKIMEGNVTEMEDLSAPKTEESLQVEKPEGLVYQPSAGTQSILDEFQGLPLESTPVVGVSNSTFMETYFFPPIKGVLTAVFSPKNDHFGVDVVAKENEPVKAIAGGTVIWTSWTLETGYVISIQHSNDLISIYKHNSVILKHTGDVVRAGEIVSVIGNTGELTTGPHLHFELWYKGTPLNPKEFITFD</sequence>
<evidence type="ECO:0000256" key="2">
    <source>
        <dbReference type="SAM" id="Phobius"/>
    </source>
</evidence>
<dbReference type="RefSeq" id="WP_008624743.1">
    <property type="nucleotide sequence ID" value="NZ_JAKEVZ010000001.1"/>
</dbReference>
<reference evidence="4 5" key="1">
    <citation type="submission" date="2022-01" db="EMBL/GenBank/DDBJ databases">
        <title>Mariniradius saccharolyticus sp. nov., isolated from sediment of a river.</title>
        <authorList>
            <person name="Liu H."/>
        </authorList>
    </citation>
    <scope>NUCLEOTIDE SEQUENCE [LARGE SCALE GENOMIC DNA]</scope>
    <source>
        <strain evidence="4 5">RY-2</strain>
    </source>
</reference>
<dbReference type="Proteomes" id="UP001201449">
    <property type="component" value="Unassembled WGS sequence"/>
</dbReference>
<name>A0ABS9BQ93_9BACT</name>
<keyword evidence="1" id="KW-0732">Signal</keyword>
<dbReference type="EMBL" id="JAKEVZ010000001">
    <property type="protein sequence ID" value="MCF1749554.1"/>
    <property type="molecule type" value="Genomic_DNA"/>
</dbReference>
<dbReference type="Gene3D" id="2.70.70.10">
    <property type="entry name" value="Glucose Permease (Domain IIA)"/>
    <property type="match status" value="1"/>
</dbReference>
<dbReference type="InterPro" id="IPR016047">
    <property type="entry name" value="M23ase_b-sheet_dom"/>
</dbReference>
<keyword evidence="5" id="KW-1185">Reference proteome</keyword>
<evidence type="ECO:0000313" key="5">
    <source>
        <dbReference type="Proteomes" id="UP001201449"/>
    </source>
</evidence>
<dbReference type="SUPFAM" id="SSF51261">
    <property type="entry name" value="Duplicated hybrid motif"/>
    <property type="match status" value="1"/>
</dbReference>
<gene>
    <name evidence="4" type="ORF">L0U89_00610</name>
</gene>
<feature type="transmembrane region" description="Helical" evidence="2">
    <location>
        <begin position="35"/>
        <end position="61"/>
    </location>
</feature>
<accession>A0ABS9BQ93</accession>
<keyword evidence="2" id="KW-0812">Transmembrane</keyword>
<protein>
    <submittedName>
        <fullName evidence="4">M23 family metallopeptidase</fullName>
    </submittedName>
</protein>
<dbReference type="Pfam" id="PF01551">
    <property type="entry name" value="Peptidase_M23"/>
    <property type="match status" value="1"/>
</dbReference>
<evidence type="ECO:0000256" key="1">
    <source>
        <dbReference type="ARBA" id="ARBA00022729"/>
    </source>
</evidence>
<dbReference type="InterPro" id="IPR011055">
    <property type="entry name" value="Dup_hybrid_motif"/>
</dbReference>
<dbReference type="PANTHER" id="PTHR21666">
    <property type="entry name" value="PEPTIDASE-RELATED"/>
    <property type="match status" value="1"/>
</dbReference>
<evidence type="ECO:0000259" key="3">
    <source>
        <dbReference type="Pfam" id="PF01551"/>
    </source>
</evidence>
<organism evidence="4 5">
    <name type="scientific">Mariniradius sediminis</name>
    <dbReference type="NCBI Taxonomy" id="2909237"/>
    <lineage>
        <taxon>Bacteria</taxon>
        <taxon>Pseudomonadati</taxon>
        <taxon>Bacteroidota</taxon>
        <taxon>Cytophagia</taxon>
        <taxon>Cytophagales</taxon>
        <taxon>Cyclobacteriaceae</taxon>
        <taxon>Mariniradius</taxon>
    </lineage>
</organism>
<dbReference type="InterPro" id="IPR050570">
    <property type="entry name" value="Cell_wall_metabolism_enzyme"/>
</dbReference>
<comment type="caution">
    <text evidence="4">The sequence shown here is derived from an EMBL/GenBank/DDBJ whole genome shotgun (WGS) entry which is preliminary data.</text>
</comment>